<evidence type="ECO:0000313" key="3">
    <source>
        <dbReference type="Ensembl" id="ENSCATP00000042052.1"/>
    </source>
</evidence>
<feature type="region of interest" description="Disordered" evidence="1">
    <location>
        <begin position="43"/>
        <end position="68"/>
    </location>
</feature>
<dbReference type="GO" id="GO:0005615">
    <property type="term" value="C:extracellular space"/>
    <property type="evidence" value="ECO:0007669"/>
    <property type="project" value="Ensembl"/>
</dbReference>
<dbReference type="PANTHER" id="PTHR14037">
    <property type="entry name" value="MAMMAGLOBIN-RELATED"/>
    <property type="match status" value="1"/>
</dbReference>
<dbReference type="PROSITE" id="PS51311">
    <property type="entry name" value="SCGB"/>
    <property type="match status" value="1"/>
</dbReference>
<protein>
    <submittedName>
        <fullName evidence="3">Secretoglobin family 2A member 1</fullName>
    </submittedName>
</protein>
<name>A0A2K5NX98_CERAT</name>
<sequence>MKLLMILMLAALPLHCYADSGCNSLEDVVKKTINSDISIPEYKRASSKNSQTARPAAEAMGSSSSASLSQSHRTLTNFGLMMHTMYDSIWCN</sequence>
<feature type="compositionally biased region" description="Low complexity" evidence="1">
    <location>
        <begin position="56"/>
        <end position="68"/>
    </location>
</feature>
<accession>A0A2K5NX98</accession>
<dbReference type="PANTHER" id="PTHR14037:SF4">
    <property type="entry name" value="MAMMAGLOBIN-B"/>
    <property type="match status" value="1"/>
</dbReference>
<dbReference type="InterPro" id="IPR016126">
    <property type="entry name" value="Secretoglobin"/>
</dbReference>
<dbReference type="OMA" id="METMYNS"/>
<feature type="signal peptide" evidence="2">
    <location>
        <begin position="1"/>
        <end position="18"/>
    </location>
</feature>
<dbReference type="GO" id="GO:0030521">
    <property type="term" value="P:androgen receptor signaling pathway"/>
    <property type="evidence" value="ECO:0007669"/>
    <property type="project" value="Ensembl"/>
</dbReference>
<proteinExistence type="predicted"/>
<gene>
    <name evidence="3" type="primary">SCGB2A1</name>
</gene>
<feature type="chain" id="PRO_5014404106" evidence="2">
    <location>
        <begin position="19"/>
        <end position="92"/>
    </location>
</feature>
<keyword evidence="4" id="KW-1185">Reference proteome</keyword>
<evidence type="ECO:0000256" key="1">
    <source>
        <dbReference type="SAM" id="MobiDB-lite"/>
    </source>
</evidence>
<dbReference type="Pfam" id="PF01099">
    <property type="entry name" value="Uteroglobin"/>
    <property type="match status" value="1"/>
</dbReference>
<evidence type="ECO:0000313" key="4">
    <source>
        <dbReference type="Proteomes" id="UP000233060"/>
    </source>
</evidence>
<dbReference type="Ensembl" id="ENSCATT00000066484.1">
    <property type="protein sequence ID" value="ENSCATP00000042052.1"/>
    <property type="gene ID" value="ENSCATG00000043661.1"/>
</dbReference>
<reference evidence="3" key="2">
    <citation type="submission" date="2025-09" db="UniProtKB">
        <authorList>
            <consortium name="Ensembl"/>
        </authorList>
    </citation>
    <scope>IDENTIFICATION</scope>
</reference>
<reference evidence="3" key="1">
    <citation type="submission" date="2025-08" db="UniProtKB">
        <authorList>
            <consortium name="Ensembl"/>
        </authorList>
    </citation>
    <scope>IDENTIFICATION</scope>
</reference>
<keyword evidence="2" id="KW-0732">Signal</keyword>
<evidence type="ECO:0000256" key="2">
    <source>
        <dbReference type="SAM" id="SignalP"/>
    </source>
</evidence>
<dbReference type="Proteomes" id="UP000233060">
    <property type="component" value="Unassembled WGS sequence"/>
</dbReference>
<dbReference type="GeneTree" id="ENSGT00390000013802"/>
<organism evidence="3 4">
    <name type="scientific">Cercocebus atys</name>
    <name type="common">Sooty mangabey</name>
    <name type="synonym">Cercocebus torquatus atys</name>
    <dbReference type="NCBI Taxonomy" id="9531"/>
    <lineage>
        <taxon>Eukaryota</taxon>
        <taxon>Metazoa</taxon>
        <taxon>Chordata</taxon>
        <taxon>Craniata</taxon>
        <taxon>Vertebrata</taxon>
        <taxon>Euteleostomi</taxon>
        <taxon>Mammalia</taxon>
        <taxon>Eutheria</taxon>
        <taxon>Euarchontoglires</taxon>
        <taxon>Primates</taxon>
        <taxon>Haplorrhini</taxon>
        <taxon>Catarrhini</taxon>
        <taxon>Cercopithecidae</taxon>
        <taxon>Cercopithecinae</taxon>
        <taxon>Cercocebus</taxon>
    </lineage>
</organism>
<dbReference type="AlphaFoldDB" id="A0A2K5NX98"/>